<name>A0ABS9D1W5_9RHOB</name>
<gene>
    <name evidence="1" type="ORF">L0664_15100</name>
</gene>
<dbReference type="Proteomes" id="UP001200557">
    <property type="component" value="Unassembled WGS sequence"/>
</dbReference>
<sequence>MNDPKTMSSNEVETLVFKAARGGGLPLGYAEDLATATQYLDLESLTRCPCSGARPDAIAIQTALDFVMAGDAPQTVGADAGLIQAYVAAAQRCWQKRLIWNATATGAVFEKFEDSSPDMSMKQGRRSVQPDLAKHLSEMAAKLLVPETDASRAAGAGAGLTDND</sequence>
<evidence type="ECO:0000313" key="2">
    <source>
        <dbReference type="Proteomes" id="UP001200557"/>
    </source>
</evidence>
<organism evidence="1 2">
    <name type="scientific">Octadecabacter dasysiphoniae</name>
    <dbReference type="NCBI Taxonomy" id="2909341"/>
    <lineage>
        <taxon>Bacteria</taxon>
        <taxon>Pseudomonadati</taxon>
        <taxon>Pseudomonadota</taxon>
        <taxon>Alphaproteobacteria</taxon>
        <taxon>Rhodobacterales</taxon>
        <taxon>Roseobacteraceae</taxon>
        <taxon>Octadecabacter</taxon>
    </lineage>
</organism>
<reference evidence="1 2" key="1">
    <citation type="submission" date="2022-01" db="EMBL/GenBank/DDBJ databases">
        <title>Octadecabacter sp. nov., isolated from a marine alga.</title>
        <authorList>
            <person name="Jin M.S."/>
            <person name="Kim H.M."/>
            <person name="Han D.M."/>
            <person name="Jung J.J."/>
            <person name="Jeon C.O."/>
        </authorList>
    </citation>
    <scope>NUCLEOTIDE SEQUENCE [LARGE SCALE GENOMIC DNA]</scope>
    <source>
        <strain evidence="1 2">G9-8</strain>
    </source>
</reference>
<dbReference type="Pfam" id="PF12525">
    <property type="entry name" value="DUF3726"/>
    <property type="match status" value="1"/>
</dbReference>
<evidence type="ECO:0000313" key="1">
    <source>
        <dbReference type="EMBL" id="MCF2872401.1"/>
    </source>
</evidence>
<dbReference type="EMBL" id="JAKGAQ010000004">
    <property type="protein sequence ID" value="MCF2872401.1"/>
    <property type="molecule type" value="Genomic_DNA"/>
</dbReference>
<comment type="caution">
    <text evidence="1">The sequence shown here is derived from an EMBL/GenBank/DDBJ whole genome shotgun (WGS) entry which is preliminary data.</text>
</comment>
<proteinExistence type="predicted"/>
<protein>
    <submittedName>
        <fullName evidence="1">DUF3726 domain-containing protein</fullName>
    </submittedName>
</protein>
<dbReference type="RefSeq" id="WP_235226730.1">
    <property type="nucleotide sequence ID" value="NZ_JAKGAQ010000004.1"/>
</dbReference>
<dbReference type="InterPro" id="IPR022201">
    <property type="entry name" value="DUF3726"/>
</dbReference>
<keyword evidence="2" id="KW-1185">Reference proteome</keyword>
<accession>A0ABS9D1W5</accession>